<reference evidence="2" key="1">
    <citation type="journal article" date="2019" name="bioRxiv">
        <title>The Genome of the Zebra Mussel, Dreissena polymorpha: A Resource for Invasive Species Research.</title>
        <authorList>
            <person name="McCartney M.A."/>
            <person name="Auch B."/>
            <person name="Kono T."/>
            <person name="Mallez S."/>
            <person name="Zhang Y."/>
            <person name="Obille A."/>
            <person name="Becker A."/>
            <person name="Abrahante J.E."/>
            <person name="Garbe J."/>
            <person name="Badalamenti J.P."/>
            <person name="Herman A."/>
            <person name="Mangelson H."/>
            <person name="Liachko I."/>
            <person name="Sullivan S."/>
            <person name="Sone E.D."/>
            <person name="Koren S."/>
            <person name="Silverstein K.A.T."/>
            <person name="Beckman K.B."/>
            <person name="Gohl D.M."/>
        </authorList>
    </citation>
    <scope>NUCLEOTIDE SEQUENCE</scope>
    <source>
        <strain evidence="2">Duluth1</strain>
        <tissue evidence="2">Whole animal</tissue>
    </source>
</reference>
<comment type="caution">
    <text evidence="2">The sequence shown here is derived from an EMBL/GenBank/DDBJ whole genome shotgun (WGS) entry which is preliminary data.</text>
</comment>
<evidence type="ECO:0000313" key="2">
    <source>
        <dbReference type="EMBL" id="KAH3786898.1"/>
    </source>
</evidence>
<dbReference type="AlphaFoldDB" id="A0A9D4EWW3"/>
<feature type="region of interest" description="Disordered" evidence="1">
    <location>
        <begin position="166"/>
        <end position="192"/>
    </location>
</feature>
<organism evidence="2 3">
    <name type="scientific">Dreissena polymorpha</name>
    <name type="common">Zebra mussel</name>
    <name type="synonym">Mytilus polymorpha</name>
    <dbReference type="NCBI Taxonomy" id="45954"/>
    <lineage>
        <taxon>Eukaryota</taxon>
        <taxon>Metazoa</taxon>
        <taxon>Spiralia</taxon>
        <taxon>Lophotrochozoa</taxon>
        <taxon>Mollusca</taxon>
        <taxon>Bivalvia</taxon>
        <taxon>Autobranchia</taxon>
        <taxon>Heteroconchia</taxon>
        <taxon>Euheterodonta</taxon>
        <taxon>Imparidentia</taxon>
        <taxon>Neoheterodontei</taxon>
        <taxon>Myida</taxon>
        <taxon>Dreissenoidea</taxon>
        <taxon>Dreissenidae</taxon>
        <taxon>Dreissena</taxon>
    </lineage>
</organism>
<dbReference type="EMBL" id="JAIWYP010000008">
    <property type="protein sequence ID" value="KAH3786898.1"/>
    <property type="molecule type" value="Genomic_DNA"/>
</dbReference>
<accession>A0A9D4EWW3</accession>
<gene>
    <name evidence="2" type="ORF">DPMN_165013</name>
</gene>
<feature type="compositionally biased region" description="Basic and acidic residues" evidence="1">
    <location>
        <begin position="58"/>
        <end position="77"/>
    </location>
</feature>
<feature type="region of interest" description="Disordered" evidence="1">
    <location>
        <begin position="34"/>
        <end position="86"/>
    </location>
</feature>
<evidence type="ECO:0000256" key="1">
    <source>
        <dbReference type="SAM" id="MobiDB-lite"/>
    </source>
</evidence>
<proteinExistence type="predicted"/>
<keyword evidence="3" id="KW-1185">Reference proteome</keyword>
<evidence type="ECO:0008006" key="4">
    <source>
        <dbReference type="Google" id="ProtNLM"/>
    </source>
</evidence>
<protein>
    <recommendedName>
        <fullName evidence="4">CCHC-type domain-containing protein</fullName>
    </recommendedName>
</protein>
<reference evidence="2" key="2">
    <citation type="submission" date="2020-11" db="EMBL/GenBank/DDBJ databases">
        <authorList>
            <person name="McCartney M.A."/>
            <person name="Auch B."/>
            <person name="Kono T."/>
            <person name="Mallez S."/>
            <person name="Becker A."/>
            <person name="Gohl D.M."/>
            <person name="Silverstein K.A.T."/>
            <person name="Koren S."/>
            <person name="Bechman K.B."/>
            <person name="Herman A."/>
            <person name="Abrahante J.E."/>
            <person name="Garbe J."/>
        </authorList>
    </citation>
    <scope>NUCLEOTIDE SEQUENCE</scope>
    <source>
        <strain evidence="2">Duluth1</strain>
        <tissue evidence="2">Whole animal</tissue>
    </source>
</reference>
<evidence type="ECO:0000313" key="3">
    <source>
        <dbReference type="Proteomes" id="UP000828390"/>
    </source>
</evidence>
<dbReference type="Proteomes" id="UP000828390">
    <property type="component" value="Unassembled WGS sequence"/>
</dbReference>
<name>A0A9D4EWW3_DREPO</name>
<sequence>MKWTLQEALSNAQISKSTSIQLQAMNPQALGIDRISRKNSSSGDTSRKGNMKYTKRRIYQDRDTNNRSERSDRRLSDYTDSETSSGSEEFIHAVKKRVKPDMHRQKIFKKNVTPCRYCGRFQVHARKEHCKAYGKRCYSCNKWHHIAKVCKSAESHYNEHFMSRKNKIHRRETRQKSIDDFSSSDESDHSLSRTSLAPSVQHVSKCYDLIENGFTVYASEAVCLCLYS</sequence>